<reference evidence="2 3" key="1">
    <citation type="submission" date="2020-06" db="EMBL/GenBank/DDBJ databases">
        <title>Transcriptomic and genomic resources for Thalictrum thalictroides and T. hernandezii: Facilitating candidate gene discovery in an emerging model plant lineage.</title>
        <authorList>
            <person name="Arias T."/>
            <person name="Riano-Pachon D.M."/>
            <person name="Di Stilio V.S."/>
        </authorList>
    </citation>
    <scope>NUCLEOTIDE SEQUENCE [LARGE SCALE GENOMIC DNA]</scope>
    <source>
        <strain evidence="3">cv. WT478/WT964</strain>
        <tissue evidence="2">Leaves</tissue>
    </source>
</reference>
<feature type="region of interest" description="Disordered" evidence="1">
    <location>
        <begin position="26"/>
        <end position="47"/>
    </location>
</feature>
<dbReference type="EMBL" id="JABWDY010021404">
    <property type="protein sequence ID" value="KAF5192398.1"/>
    <property type="molecule type" value="Genomic_DNA"/>
</dbReference>
<dbReference type="GO" id="GO:0016301">
    <property type="term" value="F:kinase activity"/>
    <property type="evidence" value="ECO:0007669"/>
    <property type="project" value="UniProtKB-KW"/>
</dbReference>
<keyword evidence="3" id="KW-1185">Reference proteome</keyword>
<protein>
    <submittedName>
        <fullName evidence="2">Cdk-activating kinase assembly factor-like protein</fullName>
    </submittedName>
</protein>
<keyword evidence="2" id="KW-0418">Kinase</keyword>
<organism evidence="2 3">
    <name type="scientific">Thalictrum thalictroides</name>
    <name type="common">Rue-anemone</name>
    <name type="synonym">Anemone thalictroides</name>
    <dbReference type="NCBI Taxonomy" id="46969"/>
    <lineage>
        <taxon>Eukaryota</taxon>
        <taxon>Viridiplantae</taxon>
        <taxon>Streptophyta</taxon>
        <taxon>Embryophyta</taxon>
        <taxon>Tracheophyta</taxon>
        <taxon>Spermatophyta</taxon>
        <taxon>Magnoliopsida</taxon>
        <taxon>Ranunculales</taxon>
        <taxon>Ranunculaceae</taxon>
        <taxon>Thalictroideae</taxon>
        <taxon>Thalictrum</taxon>
    </lineage>
</organism>
<evidence type="ECO:0000313" key="3">
    <source>
        <dbReference type="Proteomes" id="UP000554482"/>
    </source>
</evidence>
<feature type="non-terminal residue" evidence="2">
    <location>
        <position position="1"/>
    </location>
</feature>
<keyword evidence="2" id="KW-0808">Transferase</keyword>
<evidence type="ECO:0000256" key="1">
    <source>
        <dbReference type="SAM" id="MobiDB-lite"/>
    </source>
</evidence>
<dbReference type="OrthoDB" id="5963at2759"/>
<dbReference type="Proteomes" id="UP000554482">
    <property type="component" value="Unassembled WGS sequence"/>
</dbReference>
<dbReference type="AlphaFoldDB" id="A0A7J6W6I5"/>
<sequence length="91" mass="9626">ATIQSSKVGESVGGKMQYAPAVTGIAYGQPRPTGMAPQPVPLGGGPDMRAFTADDEEMVKLHAERGAKAGGWSCELSKKRSIEEAFDSMWI</sequence>
<name>A0A7J6W6I5_THATH</name>
<proteinExistence type="predicted"/>
<evidence type="ECO:0000313" key="2">
    <source>
        <dbReference type="EMBL" id="KAF5192398.1"/>
    </source>
</evidence>
<accession>A0A7J6W6I5</accession>
<comment type="caution">
    <text evidence="2">The sequence shown here is derived from an EMBL/GenBank/DDBJ whole genome shotgun (WGS) entry which is preliminary data.</text>
</comment>
<gene>
    <name evidence="2" type="ORF">FRX31_018014</name>
</gene>